<dbReference type="Gene3D" id="1.10.490.10">
    <property type="entry name" value="Globins"/>
    <property type="match status" value="1"/>
</dbReference>
<dbReference type="InterPro" id="IPR009050">
    <property type="entry name" value="Globin-like_sf"/>
</dbReference>
<evidence type="ECO:0000256" key="2">
    <source>
        <dbReference type="ARBA" id="ARBA00022617"/>
    </source>
</evidence>
<evidence type="ECO:0000256" key="1">
    <source>
        <dbReference type="ARBA" id="ARBA00022448"/>
    </source>
</evidence>
<dbReference type="PANTHER" id="PTHR47366">
    <property type="entry name" value="TWO-ON-TWO HEMOGLOBIN-3"/>
    <property type="match status" value="1"/>
</dbReference>
<proteinExistence type="inferred from homology"/>
<dbReference type="GO" id="GO:0019825">
    <property type="term" value="F:oxygen binding"/>
    <property type="evidence" value="ECO:0007669"/>
    <property type="project" value="InterPro"/>
</dbReference>
<keyword evidence="4" id="KW-0408">Iron</keyword>
<keyword evidence="1" id="KW-0813">Transport</keyword>
<dbReference type="RefSeq" id="WP_149425538.1">
    <property type="nucleotide sequence ID" value="NZ_CP022579.1"/>
</dbReference>
<dbReference type="InterPro" id="IPR012292">
    <property type="entry name" value="Globin/Proto"/>
</dbReference>
<evidence type="ECO:0000256" key="3">
    <source>
        <dbReference type="ARBA" id="ARBA00022723"/>
    </source>
</evidence>
<dbReference type="EMBL" id="CP022579">
    <property type="protein sequence ID" value="QEL65233.1"/>
    <property type="molecule type" value="Genomic_DNA"/>
</dbReference>
<reference evidence="7 8" key="1">
    <citation type="submission" date="2017-07" db="EMBL/GenBank/DDBJ databases">
        <title>Complete genome sequence of Oryzomicrobium terrae TPP412.</title>
        <authorList>
            <person name="Chiu L.-W."/>
            <person name="Lo K.-J."/>
            <person name="Tsai Y.-M."/>
            <person name="Lin S.-S."/>
            <person name="Kuo C.-H."/>
            <person name="Liu C.-T."/>
        </authorList>
    </citation>
    <scope>NUCLEOTIDE SEQUENCE [LARGE SCALE GENOMIC DNA]</scope>
    <source>
        <strain evidence="7 8">TPP412</strain>
    </source>
</reference>
<keyword evidence="3" id="KW-0479">Metal-binding</keyword>
<keyword evidence="2" id="KW-0349">Heme</keyword>
<dbReference type="InterPro" id="IPR044203">
    <property type="entry name" value="GlbO/GLB3-like"/>
</dbReference>
<dbReference type="GO" id="GO:0005344">
    <property type="term" value="F:oxygen carrier activity"/>
    <property type="evidence" value="ECO:0007669"/>
    <property type="project" value="InterPro"/>
</dbReference>
<evidence type="ECO:0000313" key="8">
    <source>
        <dbReference type="Proteomes" id="UP000323671"/>
    </source>
</evidence>
<keyword evidence="8" id="KW-1185">Reference proteome</keyword>
<dbReference type="GO" id="GO:0020037">
    <property type="term" value="F:heme binding"/>
    <property type="evidence" value="ECO:0007669"/>
    <property type="project" value="InterPro"/>
</dbReference>
<dbReference type="SUPFAM" id="SSF46458">
    <property type="entry name" value="Globin-like"/>
    <property type="match status" value="1"/>
</dbReference>
<protein>
    <submittedName>
        <fullName evidence="7">Hemoglobin</fullName>
    </submittedName>
</protein>
<dbReference type="Proteomes" id="UP000323671">
    <property type="component" value="Chromosome"/>
</dbReference>
<feature type="region of interest" description="Disordered" evidence="6">
    <location>
        <begin position="1"/>
        <end position="20"/>
    </location>
</feature>
<dbReference type="Pfam" id="PF01152">
    <property type="entry name" value="Bac_globin"/>
    <property type="match status" value="1"/>
</dbReference>
<dbReference type="GO" id="GO:0046872">
    <property type="term" value="F:metal ion binding"/>
    <property type="evidence" value="ECO:0007669"/>
    <property type="project" value="UniProtKB-KW"/>
</dbReference>
<organism evidence="7 8">
    <name type="scientific">Oryzomicrobium terrae</name>
    <dbReference type="NCBI Taxonomy" id="1735038"/>
    <lineage>
        <taxon>Bacteria</taxon>
        <taxon>Pseudomonadati</taxon>
        <taxon>Pseudomonadota</taxon>
        <taxon>Betaproteobacteria</taxon>
        <taxon>Rhodocyclales</taxon>
        <taxon>Rhodocyclaceae</taxon>
        <taxon>Oryzomicrobium</taxon>
    </lineage>
</organism>
<evidence type="ECO:0000256" key="4">
    <source>
        <dbReference type="ARBA" id="ARBA00023004"/>
    </source>
</evidence>
<dbReference type="InterPro" id="IPR001486">
    <property type="entry name" value="Hemoglobin_trunc"/>
</dbReference>
<evidence type="ECO:0000256" key="5">
    <source>
        <dbReference type="ARBA" id="ARBA00034496"/>
    </source>
</evidence>
<feature type="compositionally biased region" description="Polar residues" evidence="6">
    <location>
        <begin position="1"/>
        <end position="11"/>
    </location>
</feature>
<evidence type="ECO:0000256" key="6">
    <source>
        <dbReference type="SAM" id="MobiDB-lite"/>
    </source>
</evidence>
<dbReference type="KEGG" id="otr:OTERR_17570"/>
<dbReference type="AlphaFoldDB" id="A0A5C1E8M4"/>
<sequence length="143" mass="16447">MSDTSAATQTPQRDDSAEVTPYDLIGGEAAVRALTDRFYDLMDLEPRFAELRAMHPEDMAGARDNLFWFLSGWLGGPQLFVERKGHPMLRRRHMPFSIGEKERDQWVQCMVQAMEEEGVDDALRTRLAVSFFQTADFMRNREG</sequence>
<gene>
    <name evidence="7" type="primary">glbN</name>
    <name evidence="7" type="ORF">OTERR_17570</name>
</gene>
<evidence type="ECO:0000313" key="7">
    <source>
        <dbReference type="EMBL" id="QEL65233.1"/>
    </source>
</evidence>
<comment type="similarity">
    <text evidence="5">Belongs to the truncated hemoglobin family. Group II subfamily.</text>
</comment>
<dbReference type="PANTHER" id="PTHR47366:SF1">
    <property type="entry name" value="TWO-ON-TWO HEMOGLOBIN-3"/>
    <property type="match status" value="1"/>
</dbReference>
<name>A0A5C1E8M4_9RHOO</name>
<accession>A0A5C1E8M4</accession>
<dbReference type="CDD" id="cd14773">
    <property type="entry name" value="TrHb2_PhHbO-like_O"/>
    <property type="match status" value="1"/>
</dbReference>